<comment type="caution">
    <text evidence="1">The sequence shown here is derived from an EMBL/GenBank/DDBJ whole genome shotgun (WGS) entry which is preliminary data.</text>
</comment>
<dbReference type="EMBL" id="WTPW01001795">
    <property type="protein sequence ID" value="KAF0413750.1"/>
    <property type="molecule type" value="Genomic_DNA"/>
</dbReference>
<dbReference type="OrthoDB" id="2440196at2759"/>
<organism evidence="1 2">
    <name type="scientific">Gigaspora margarita</name>
    <dbReference type="NCBI Taxonomy" id="4874"/>
    <lineage>
        <taxon>Eukaryota</taxon>
        <taxon>Fungi</taxon>
        <taxon>Fungi incertae sedis</taxon>
        <taxon>Mucoromycota</taxon>
        <taxon>Glomeromycotina</taxon>
        <taxon>Glomeromycetes</taxon>
        <taxon>Diversisporales</taxon>
        <taxon>Gigasporaceae</taxon>
        <taxon>Gigaspora</taxon>
    </lineage>
</organism>
<keyword evidence="2" id="KW-1185">Reference proteome</keyword>
<accession>A0A8H3X6C6</accession>
<evidence type="ECO:0000313" key="1">
    <source>
        <dbReference type="EMBL" id="KAF0413750.1"/>
    </source>
</evidence>
<protein>
    <recommendedName>
        <fullName evidence="3">Protein kinase domain-containing protein</fullName>
    </recommendedName>
</protein>
<dbReference type="Proteomes" id="UP000439903">
    <property type="component" value="Unassembled WGS sequence"/>
</dbReference>
<evidence type="ECO:0000313" key="2">
    <source>
        <dbReference type="Proteomes" id="UP000439903"/>
    </source>
</evidence>
<proteinExistence type="predicted"/>
<dbReference type="AlphaFoldDB" id="A0A8H3X6C6"/>
<gene>
    <name evidence="1" type="ORF">F8M41_007752</name>
</gene>
<evidence type="ECO:0008006" key="3">
    <source>
        <dbReference type="Google" id="ProtNLM"/>
    </source>
</evidence>
<sequence>MSETFVLTEIQNNTYSYPQKNGNPLTQPKKNYYRKAHTYFNRNVVEWKLITFCYFMDNQCGKVGRVNAFVRFVYENWLLQLTRILIYRSYKKKLPTRSNEPVPFTKSKITLFKSEYEHFRRWPWVVETQDSSFIVQARLKGIINDYNIEYTRKDNPILSSIVDTTYPEDWIRTKFTQNEWDQISDTSGCLINKATKETISADSLSEIKNHFQQLRNSKKYLKPNKRLNEGSWQASVTTFTFTIISREFIDIQYVNNERQSTGSKRRRNLISSDEENYEITEVRRGKRPDFLVETVHGYRSTENFLKNKLLHFEYLIGEISKSPSNQSGEKSISDRYKMYKMMKDNYDTIVSYFYNQYGQYMHQDLSLRNLEIYGILVSGFDLEIFVLDRPGAVISRLEKKKSQDEEYKGFLFSTIPKSIGSP</sequence>
<name>A0A8H3X6C6_GIGMA</name>
<reference evidence="1 2" key="1">
    <citation type="journal article" date="2019" name="Environ. Microbiol.">
        <title>At the nexus of three kingdoms: the genome of the mycorrhizal fungus Gigaspora margarita provides insights into plant, endobacterial and fungal interactions.</title>
        <authorList>
            <person name="Venice F."/>
            <person name="Ghignone S."/>
            <person name="Salvioli di Fossalunga A."/>
            <person name="Amselem J."/>
            <person name="Novero M."/>
            <person name="Xianan X."/>
            <person name="Sedzielewska Toro K."/>
            <person name="Morin E."/>
            <person name="Lipzen A."/>
            <person name="Grigoriev I.V."/>
            <person name="Henrissat B."/>
            <person name="Martin F.M."/>
            <person name="Bonfante P."/>
        </authorList>
    </citation>
    <scope>NUCLEOTIDE SEQUENCE [LARGE SCALE GENOMIC DNA]</scope>
    <source>
        <strain evidence="1 2">BEG34</strain>
    </source>
</reference>